<dbReference type="EMBL" id="CP000453">
    <property type="protein sequence ID" value="ABI56865.1"/>
    <property type="molecule type" value="Genomic_DNA"/>
</dbReference>
<dbReference type="eggNOG" id="COG0589">
    <property type="taxonomic scope" value="Bacteria"/>
</dbReference>
<dbReference type="HOGENOM" id="CLU_086316_0_0_6"/>
<dbReference type="Pfam" id="PF00582">
    <property type="entry name" value="Usp"/>
    <property type="match status" value="1"/>
</dbReference>
<comment type="similarity">
    <text evidence="1">Belongs to the universal stress protein A family.</text>
</comment>
<gene>
    <name evidence="3" type="ordered locus">Mlg_1516</name>
</gene>
<dbReference type="Gene3D" id="3.40.50.12370">
    <property type="match status" value="1"/>
</dbReference>
<evidence type="ECO:0000259" key="2">
    <source>
        <dbReference type="Pfam" id="PF00582"/>
    </source>
</evidence>
<dbReference type="CDD" id="cd00293">
    <property type="entry name" value="USP-like"/>
    <property type="match status" value="1"/>
</dbReference>
<dbReference type="OrthoDB" id="6361295at2"/>
<protein>
    <submittedName>
        <fullName evidence="3">UspA domain protein</fullName>
    </submittedName>
</protein>
<dbReference type="SUPFAM" id="SSF52402">
    <property type="entry name" value="Adenine nucleotide alpha hydrolases-like"/>
    <property type="match status" value="1"/>
</dbReference>
<dbReference type="KEGG" id="aeh:Mlg_1516"/>
<evidence type="ECO:0000313" key="4">
    <source>
        <dbReference type="Proteomes" id="UP000001962"/>
    </source>
</evidence>
<evidence type="ECO:0000313" key="3">
    <source>
        <dbReference type="EMBL" id="ABI56865.1"/>
    </source>
</evidence>
<organism evidence="3 4">
    <name type="scientific">Alkalilimnicola ehrlichii (strain ATCC BAA-1101 / DSM 17681 / MLHE-1)</name>
    <dbReference type="NCBI Taxonomy" id="187272"/>
    <lineage>
        <taxon>Bacteria</taxon>
        <taxon>Pseudomonadati</taxon>
        <taxon>Pseudomonadota</taxon>
        <taxon>Gammaproteobacteria</taxon>
        <taxon>Chromatiales</taxon>
        <taxon>Ectothiorhodospiraceae</taxon>
        <taxon>Alkalilimnicola</taxon>
    </lineage>
</organism>
<feature type="domain" description="UspA" evidence="2">
    <location>
        <begin position="15"/>
        <end position="164"/>
    </location>
</feature>
<dbReference type="InterPro" id="IPR006015">
    <property type="entry name" value="Universal_stress_UspA"/>
</dbReference>
<reference evidence="4" key="1">
    <citation type="submission" date="2006-08" db="EMBL/GenBank/DDBJ databases">
        <title>Complete sequence of Alkalilimnicola ehrilichei MLHE-1.</title>
        <authorList>
            <person name="Copeland A."/>
            <person name="Lucas S."/>
            <person name="Lapidus A."/>
            <person name="Barry K."/>
            <person name="Detter J.C."/>
            <person name="Glavina del Rio T."/>
            <person name="Hammon N."/>
            <person name="Israni S."/>
            <person name="Dalin E."/>
            <person name="Tice H."/>
            <person name="Pitluck S."/>
            <person name="Sims D."/>
            <person name="Brettin T."/>
            <person name="Bruce D."/>
            <person name="Han C."/>
            <person name="Tapia R."/>
            <person name="Gilna P."/>
            <person name="Schmutz J."/>
            <person name="Larimer F."/>
            <person name="Land M."/>
            <person name="Hauser L."/>
            <person name="Kyrpides N."/>
            <person name="Mikhailova N."/>
            <person name="Oremland R.S."/>
            <person name="Hoeft S.E."/>
            <person name="Switzer-Blum J."/>
            <person name="Kulp T."/>
            <person name="King G."/>
            <person name="Tabita R."/>
            <person name="Witte B."/>
            <person name="Santini J.M."/>
            <person name="Basu P."/>
            <person name="Hollibaugh J.T."/>
            <person name="Xie G."/>
            <person name="Stolz J.F."/>
            <person name="Richardson P."/>
        </authorList>
    </citation>
    <scope>NUCLEOTIDE SEQUENCE [LARGE SCALE GENOMIC DNA]</scope>
    <source>
        <strain evidence="4">ATCC BAA-1101 / DSM 17681 / MLHE-1</strain>
    </source>
</reference>
<dbReference type="AlphaFoldDB" id="Q0A8H2"/>
<dbReference type="InterPro" id="IPR006016">
    <property type="entry name" value="UspA"/>
</dbReference>
<keyword evidence="4" id="KW-1185">Reference proteome</keyword>
<name>Q0A8H2_ALKEH</name>
<accession>Q0A8H2</accession>
<sequence length="298" mass="32949">MSERRQPGRERQRLFRQALVLLDASLSSNEALQAALGLFARGEVALRGLYVEDRDLLRSAALPFTREVGGYSGVCRPLASDTLEARLRDRAQLIRTVLKRVARDYHHHLELEVTRDRVVSAALSLVRDNDLLVIGRTGWASGQARALGSNARQLVRLAPCSLLIGTWPEQPITAVIVRADEQAEAALRVALSVVGNRARALNVLVLPPEGGPVTDARLGEIAEWLEDQGVSAHLRVVYPPDENGLLRALLQEQTGAVVITRNAHETQADREMVSRLLERVDLPLLLLRWDTAEEAAER</sequence>
<dbReference type="Proteomes" id="UP000001962">
    <property type="component" value="Chromosome"/>
</dbReference>
<evidence type="ECO:0000256" key="1">
    <source>
        <dbReference type="ARBA" id="ARBA00008791"/>
    </source>
</evidence>
<dbReference type="RefSeq" id="WP_011629260.1">
    <property type="nucleotide sequence ID" value="NC_008340.1"/>
</dbReference>
<proteinExistence type="inferred from homology"/>
<dbReference type="PRINTS" id="PR01438">
    <property type="entry name" value="UNVRSLSTRESS"/>
</dbReference>